<evidence type="ECO:0000313" key="2">
    <source>
        <dbReference type="EMBL" id="CAL4954610.1"/>
    </source>
</evidence>
<evidence type="ECO:0000259" key="1">
    <source>
        <dbReference type="Pfam" id="PF03478"/>
    </source>
</evidence>
<feature type="domain" description="KIB1-4 beta-propeller" evidence="1">
    <location>
        <begin position="212"/>
        <end position="421"/>
    </location>
</feature>
<sequence>MASKANDSLMPPELEIGSKPLLIMFNGVDRPVLVDPFDGGFREATLELEALQGKECLYCFQGEWLLMFDGGTKECFLVSLISLSRISLPPLLTPLENLYMCALSSPTLPDCTIMFIAERIKYGGDDDDDEEEERYLVYCRPGGEEWWEVDNETDGTYDAMFDKIVGSQGTMYVRTEMNTFVAVNAALSSSSDAYIERRGIQHPSKMRWGGDKYMYAANPFTGDVVELPDLPWLGEQFDGISFSSPPNSPNCIVCSIHKERVSNQAQSNTIYVMVWRTGDKQWTKKKIEDHTEFRTAYSNPIFYHGEFYCLGTRGNLGIFNPNNMTWRVLDKPDPVLVGDPMPGEQYCHLLEFRDDLIAIFRPHDKGPIDLYRLNKSQMVWIKIDRLDDEVVYVDNWNAIMMPAPRDVCCNRIYLPKLGVYDEARDAHNSAFYDLRSRSYYPNYYGLTERMNSIWILPNFRDQ</sequence>
<reference evidence="3" key="1">
    <citation type="submission" date="2024-06" db="EMBL/GenBank/DDBJ databases">
        <authorList>
            <person name="Ryan C."/>
        </authorList>
    </citation>
    <scope>NUCLEOTIDE SEQUENCE [LARGE SCALE GENOMIC DNA]</scope>
</reference>
<evidence type="ECO:0000313" key="3">
    <source>
        <dbReference type="Proteomes" id="UP001497457"/>
    </source>
</evidence>
<gene>
    <name evidence="2" type="ORF">URODEC1_LOCUS40917</name>
</gene>
<organism evidence="2 3">
    <name type="scientific">Urochloa decumbens</name>
    <dbReference type="NCBI Taxonomy" id="240449"/>
    <lineage>
        <taxon>Eukaryota</taxon>
        <taxon>Viridiplantae</taxon>
        <taxon>Streptophyta</taxon>
        <taxon>Embryophyta</taxon>
        <taxon>Tracheophyta</taxon>
        <taxon>Spermatophyta</taxon>
        <taxon>Magnoliopsida</taxon>
        <taxon>Liliopsida</taxon>
        <taxon>Poales</taxon>
        <taxon>Poaceae</taxon>
        <taxon>PACMAD clade</taxon>
        <taxon>Panicoideae</taxon>
        <taxon>Panicodae</taxon>
        <taxon>Paniceae</taxon>
        <taxon>Melinidinae</taxon>
        <taxon>Urochloa</taxon>
    </lineage>
</organism>
<dbReference type="EMBL" id="OZ075128">
    <property type="protein sequence ID" value="CAL4954610.1"/>
    <property type="molecule type" value="Genomic_DNA"/>
</dbReference>
<dbReference type="InterPro" id="IPR005174">
    <property type="entry name" value="KIB1-4_b-propeller"/>
</dbReference>
<proteinExistence type="predicted"/>
<name>A0ABC8Z3S6_9POAL</name>
<dbReference type="Pfam" id="PF03478">
    <property type="entry name" value="Beta-prop_KIB1-4"/>
    <property type="match status" value="2"/>
</dbReference>
<feature type="domain" description="KIB1-4 beta-propeller" evidence="1">
    <location>
        <begin position="47"/>
        <end position="187"/>
    </location>
</feature>
<dbReference type="PANTHER" id="PTHR33127:SF97">
    <property type="entry name" value="OS08G0448300 PROTEIN"/>
    <property type="match status" value="1"/>
</dbReference>
<dbReference type="AlphaFoldDB" id="A0ABC8Z3S6"/>
<reference evidence="2 3" key="2">
    <citation type="submission" date="2024-10" db="EMBL/GenBank/DDBJ databases">
        <authorList>
            <person name="Ryan C."/>
        </authorList>
    </citation>
    <scope>NUCLEOTIDE SEQUENCE [LARGE SCALE GENOMIC DNA]</scope>
</reference>
<protein>
    <recommendedName>
        <fullName evidence="1">KIB1-4 beta-propeller domain-containing protein</fullName>
    </recommendedName>
</protein>
<accession>A0ABC8Z3S6</accession>
<dbReference type="PANTHER" id="PTHR33127">
    <property type="entry name" value="TRANSMEMBRANE PROTEIN"/>
    <property type="match status" value="1"/>
</dbReference>
<keyword evidence="3" id="KW-1185">Reference proteome</keyword>
<dbReference type="Proteomes" id="UP001497457">
    <property type="component" value="Chromosome 18b"/>
</dbReference>